<dbReference type="EMBL" id="LT670817">
    <property type="protein sequence ID" value="SHG80893.1"/>
    <property type="molecule type" value="Genomic_DNA"/>
</dbReference>
<name>A0A1M5MVV5_9BRAD</name>
<dbReference type="AlphaFoldDB" id="A0A1M5MVV5"/>
<protein>
    <submittedName>
        <fullName evidence="1">Uncharacterized protein</fullName>
    </submittedName>
</protein>
<gene>
    <name evidence="1" type="ORF">SAMN05443248_2729</name>
</gene>
<dbReference type="Proteomes" id="UP000189796">
    <property type="component" value="Chromosome I"/>
</dbReference>
<reference evidence="1 2" key="1">
    <citation type="submission" date="2016-11" db="EMBL/GenBank/DDBJ databases">
        <authorList>
            <person name="Jaros S."/>
            <person name="Januszkiewicz K."/>
            <person name="Wedrychowicz H."/>
        </authorList>
    </citation>
    <scope>NUCLEOTIDE SEQUENCE [LARGE SCALE GENOMIC DNA]</scope>
    <source>
        <strain evidence="1 2">GAS138</strain>
    </source>
</reference>
<dbReference type="RefSeq" id="WP_079601669.1">
    <property type="nucleotide sequence ID" value="NZ_LT670817.1"/>
</dbReference>
<accession>A0A1M5MVV5</accession>
<sequence length="128" mass="14440">MTAEIQIDAVDPPLTSAPVEFPPDTSPDLSVPVVTESVIIAEMRETIERLKAKVARYEDPLAERFERLKNAVLDSGVARQTLMNWVRDKLVNHYYDGPDEDHLTLWIDVIHARALRFAFAPTMGRNGP</sequence>
<organism evidence="1 2">
    <name type="scientific">Bradyrhizobium erythrophlei</name>
    <dbReference type="NCBI Taxonomy" id="1437360"/>
    <lineage>
        <taxon>Bacteria</taxon>
        <taxon>Pseudomonadati</taxon>
        <taxon>Pseudomonadota</taxon>
        <taxon>Alphaproteobacteria</taxon>
        <taxon>Hyphomicrobiales</taxon>
        <taxon>Nitrobacteraceae</taxon>
        <taxon>Bradyrhizobium</taxon>
    </lineage>
</organism>
<evidence type="ECO:0000313" key="1">
    <source>
        <dbReference type="EMBL" id="SHG80893.1"/>
    </source>
</evidence>
<proteinExistence type="predicted"/>
<evidence type="ECO:0000313" key="2">
    <source>
        <dbReference type="Proteomes" id="UP000189796"/>
    </source>
</evidence>